<dbReference type="EMBL" id="FQXP01000010">
    <property type="protein sequence ID" value="SHI03926.1"/>
    <property type="molecule type" value="Genomic_DNA"/>
</dbReference>
<gene>
    <name evidence="1" type="ORF">SAMN02745196_02468</name>
</gene>
<sequence>MTKYELFYKSIDKLYNEVYKNINREYIDVFLCGGVSTNNKCIRDIVREKMEKNNIRVLYPEDMFMDTLAKNRDKDLLSLEKFLAENSDIICVLPESAGSFVELGAFTNNNQTLEKLFVMINKKYEKDKSFIIMGPVKYIINKKGKERIVFYKGDELDKVVKKIGEEFKKFIKENGKQDIAINTIIGEYNFIPLLLYFIKRVSLRDLEDIITEMYTRNNINMKQFKLILGASIKLLYRHKLINKHIIYGTISLTHKGNDYIKGILRNLPINESNKLFDYIRYGIILSELNGNTPLESTML</sequence>
<evidence type="ECO:0000313" key="2">
    <source>
        <dbReference type="Proteomes" id="UP000184526"/>
    </source>
</evidence>
<name>A0A1M5XVZ6_9CLOT</name>
<dbReference type="InterPro" id="IPR049725">
    <property type="entry name" value="STM3845-like"/>
</dbReference>
<evidence type="ECO:0000313" key="1">
    <source>
        <dbReference type="EMBL" id="SHI03926.1"/>
    </source>
</evidence>
<reference evidence="1 2" key="1">
    <citation type="submission" date="2016-11" db="EMBL/GenBank/DDBJ databases">
        <authorList>
            <person name="Jaros S."/>
            <person name="Januszkiewicz K."/>
            <person name="Wedrychowicz H."/>
        </authorList>
    </citation>
    <scope>NUCLEOTIDE SEQUENCE [LARGE SCALE GENOMIC DNA]</scope>
    <source>
        <strain evidence="1 2">DSM 3089</strain>
    </source>
</reference>
<dbReference type="RefSeq" id="WP_072832324.1">
    <property type="nucleotide sequence ID" value="NZ_FQXP01000010.1"/>
</dbReference>
<dbReference type="AlphaFoldDB" id="A0A1M5XVZ6"/>
<proteinExistence type="predicted"/>
<dbReference type="NCBIfam" id="NF038232">
    <property type="entry name" value="STM3845_fam"/>
    <property type="match status" value="1"/>
</dbReference>
<accession>A0A1M5XVZ6</accession>
<dbReference type="OrthoDB" id="230260at2"/>
<dbReference type="Proteomes" id="UP000184526">
    <property type="component" value="Unassembled WGS sequence"/>
</dbReference>
<keyword evidence="2" id="KW-1185">Reference proteome</keyword>
<organism evidence="1 2">
    <name type="scientific">Clostridium collagenovorans DSM 3089</name>
    <dbReference type="NCBI Taxonomy" id="1121306"/>
    <lineage>
        <taxon>Bacteria</taxon>
        <taxon>Bacillati</taxon>
        <taxon>Bacillota</taxon>
        <taxon>Clostridia</taxon>
        <taxon>Eubacteriales</taxon>
        <taxon>Clostridiaceae</taxon>
        <taxon>Clostridium</taxon>
    </lineage>
</organism>
<protein>
    <submittedName>
        <fullName evidence="1">Uncharacterized protein</fullName>
    </submittedName>
</protein>
<dbReference type="STRING" id="1121306.SAMN02745196_02468"/>